<feature type="transmembrane region" description="Helical" evidence="1">
    <location>
        <begin position="82"/>
        <end position="100"/>
    </location>
</feature>
<dbReference type="AlphaFoldDB" id="A0AAU7P8K4"/>
<feature type="transmembrane region" description="Helical" evidence="1">
    <location>
        <begin position="120"/>
        <end position="138"/>
    </location>
</feature>
<gene>
    <name evidence="2" type="ORF">VZ068_00615</name>
</gene>
<keyword evidence="1" id="KW-0472">Membrane</keyword>
<keyword evidence="1" id="KW-0812">Transmembrane</keyword>
<name>A0AAU7P8K4_9XANT</name>
<keyword evidence="1" id="KW-1133">Transmembrane helix</keyword>
<evidence type="ECO:0000313" key="2">
    <source>
        <dbReference type="EMBL" id="XBS38080.1"/>
    </source>
</evidence>
<dbReference type="EMBL" id="CP144460">
    <property type="protein sequence ID" value="XBS38080.1"/>
    <property type="molecule type" value="Genomic_DNA"/>
</dbReference>
<evidence type="ECO:0000256" key="1">
    <source>
        <dbReference type="SAM" id="Phobius"/>
    </source>
</evidence>
<feature type="transmembrane region" description="Helical" evidence="1">
    <location>
        <begin position="53"/>
        <end position="75"/>
    </location>
</feature>
<sequence>MKILNSLMDKLDSISSLTMLCINSVLCVFVLLAHGGALLLVRTGKVPEMAQEVAIAYVSIPAVIVALAFSALALIRREKLVAALKVHAVMLMGLAAYTLYVGLDVVFNGVPSGSRFSWDPTLFAVFLGYPFLLIKRAFPWSGFSRAPLRFAPVLAVGISFLISMAVSWRMFALFRASVE</sequence>
<accession>A0AAU7P8K4</accession>
<feature type="transmembrane region" description="Helical" evidence="1">
    <location>
        <begin position="150"/>
        <end position="171"/>
    </location>
</feature>
<feature type="transmembrane region" description="Helical" evidence="1">
    <location>
        <begin position="20"/>
        <end position="41"/>
    </location>
</feature>
<proteinExistence type="predicted"/>
<dbReference type="RefSeq" id="WP_349656559.1">
    <property type="nucleotide sequence ID" value="NZ_CP144460.1"/>
</dbReference>
<protein>
    <submittedName>
        <fullName evidence="2">Uncharacterized protein</fullName>
    </submittedName>
</protein>
<organism evidence="2">
    <name type="scientific">Xanthomonas sp. 10-10</name>
    <dbReference type="NCBI Taxonomy" id="3115848"/>
    <lineage>
        <taxon>Bacteria</taxon>
        <taxon>Pseudomonadati</taxon>
        <taxon>Pseudomonadota</taxon>
        <taxon>Gammaproteobacteria</taxon>
        <taxon>Lysobacterales</taxon>
        <taxon>Lysobacteraceae</taxon>
        <taxon>Xanthomonas</taxon>
    </lineage>
</organism>
<reference evidence="2" key="1">
    <citation type="submission" date="2024-02" db="EMBL/GenBank/DDBJ databases">
        <title>Complete genome sequence of Xanthomonas sp. 10-10.</title>
        <authorList>
            <person name="Biessy A."/>
            <person name="Ciotola M."/>
            <person name="Cadieux M."/>
            <person name="Soufiane B."/>
            <person name="Laforest M."/>
            <person name="Filion M."/>
        </authorList>
    </citation>
    <scope>NUCLEOTIDE SEQUENCE</scope>
    <source>
        <strain evidence="2">10-10</strain>
    </source>
</reference>